<feature type="active site" evidence="1">
    <location>
        <position position="118"/>
    </location>
</feature>
<sequence>MNQHIRSEIIHKQHHISIMGLMDAPEDQQCFLAAIQQRDGVEELHITVFEAKFLPAMVIEALKAHVNQYSNIPLKLFILHRHLSLYLSRLGLQNRLVFEKSLLPATSQQIRAVAIGGSAESLDKIFLIVKSLPLADISVFIVQHFPKDARNILDTLLLDKTRYRTVIPQDGTTIETNAIYIAPSDFHLKVEHGVIRLTKEAPVNYSRPSIDVLFESLSQEYKQGLLAILLCGYGSDGSHSLKTLAAHGARILIEDPLDCSARDMPQNALKTGYYHYKFPIQELAHYVSRIIRKEEMVFDHQEIMEFLNLLHKRYGYDYQEYSVESIKRRLQKMMLDRGFSQFEHFSSHVLQDSELFEELFLEFSINVTHFFRNPEVFYAIREKILPYLDTYPHIKIWCAGCSTGEEPYSLAMLLDEADLLKKSQIYATDINPFVIAEAKNGLYSMEPLDIDQQNYQASGGAKHFLDYFDQTFDILKIKPFLREKILFFQHSLVNSGILNEFQLILCRNVLIYFNQTLQKKTLRLFAESLDRRSFLILGESEALPVLEKECMFEEFDPLHKIFRKRKFVPPEQRISGL</sequence>
<dbReference type="GO" id="GO:0006935">
    <property type="term" value="P:chemotaxis"/>
    <property type="evidence" value="ECO:0007669"/>
    <property type="project" value="UniProtKB-UniRule"/>
</dbReference>
<dbReference type="AlphaFoldDB" id="A0A081C042"/>
<dbReference type="PANTHER" id="PTHR24422:SF8">
    <property type="entry name" value="CHEMOTAXIS PROTEIN"/>
    <property type="match status" value="1"/>
</dbReference>
<dbReference type="PROSITE" id="PS50123">
    <property type="entry name" value="CHER"/>
    <property type="match status" value="1"/>
</dbReference>
<dbReference type="PROSITE" id="PS50122">
    <property type="entry name" value="CHEB"/>
    <property type="match status" value="1"/>
</dbReference>
<dbReference type="InterPro" id="IPR000780">
    <property type="entry name" value="CheR_MeTrfase"/>
</dbReference>
<dbReference type="InterPro" id="IPR050903">
    <property type="entry name" value="Bact_Chemotaxis_MeTrfase"/>
</dbReference>
<accession>A0A081C042</accession>
<dbReference type="SUPFAM" id="SSF53335">
    <property type="entry name" value="S-adenosyl-L-methionine-dependent methyltransferases"/>
    <property type="match status" value="1"/>
</dbReference>
<dbReference type="InterPro" id="IPR000673">
    <property type="entry name" value="Sig_transdc_resp-reg_Me-estase"/>
</dbReference>
<dbReference type="SUPFAM" id="SSF47757">
    <property type="entry name" value="Chemotaxis receptor methyltransferase CheR, N-terminal domain"/>
    <property type="match status" value="1"/>
</dbReference>
<evidence type="ECO:0000313" key="4">
    <source>
        <dbReference type="EMBL" id="GAK57947.1"/>
    </source>
</evidence>
<evidence type="ECO:0000259" key="2">
    <source>
        <dbReference type="PROSITE" id="PS50122"/>
    </source>
</evidence>
<dbReference type="Proteomes" id="UP000030661">
    <property type="component" value="Unassembled WGS sequence"/>
</dbReference>
<feature type="active site" evidence="1">
    <location>
        <position position="144"/>
    </location>
</feature>
<evidence type="ECO:0000256" key="1">
    <source>
        <dbReference type="PROSITE-ProRule" id="PRU00050"/>
    </source>
</evidence>
<dbReference type="Gene3D" id="3.40.50.150">
    <property type="entry name" value="Vaccinia Virus protein VP39"/>
    <property type="match status" value="1"/>
</dbReference>
<feature type="active site" evidence="1">
    <location>
        <position position="236"/>
    </location>
</feature>
<protein>
    <submittedName>
        <fullName evidence="4">Probable two-component hybrid sensor-regulator protein</fullName>
    </submittedName>
</protein>
<gene>
    <name evidence="4" type="ORF">U27_04919</name>
</gene>
<keyword evidence="1" id="KW-0145">Chemotaxis</keyword>
<dbReference type="SUPFAM" id="SSF52738">
    <property type="entry name" value="Methylesterase CheB, C-terminal domain"/>
    <property type="match status" value="1"/>
</dbReference>
<evidence type="ECO:0000313" key="5">
    <source>
        <dbReference type="Proteomes" id="UP000030661"/>
    </source>
</evidence>
<dbReference type="GO" id="GO:0008757">
    <property type="term" value="F:S-adenosylmethionine-dependent methyltransferase activity"/>
    <property type="evidence" value="ECO:0007669"/>
    <property type="project" value="InterPro"/>
</dbReference>
<reference evidence="4" key="1">
    <citation type="journal article" date="2015" name="PeerJ">
        <title>First genomic representation of candidate bacterial phylum KSB3 points to enhanced environmental sensing as a trigger of wastewater bulking.</title>
        <authorList>
            <person name="Sekiguchi Y."/>
            <person name="Ohashi A."/>
            <person name="Parks D.H."/>
            <person name="Yamauchi T."/>
            <person name="Tyson G.W."/>
            <person name="Hugenholtz P."/>
        </authorList>
    </citation>
    <scope>NUCLEOTIDE SEQUENCE [LARGE SCALE GENOMIC DNA]</scope>
</reference>
<dbReference type="SMART" id="SM00138">
    <property type="entry name" value="MeTrc"/>
    <property type="match status" value="1"/>
</dbReference>
<dbReference type="eggNOG" id="COG1352">
    <property type="taxonomic scope" value="Bacteria"/>
</dbReference>
<dbReference type="Pfam" id="PF01739">
    <property type="entry name" value="CheR"/>
    <property type="match status" value="1"/>
</dbReference>
<dbReference type="GO" id="GO:0008984">
    <property type="term" value="F:protein-glutamate methylesterase activity"/>
    <property type="evidence" value="ECO:0007669"/>
    <property type="project" value="InterPro"/>
</dbReference>
<feature type="domain" description="CheB-type methylesterase" evidence="2">
    <location>
        <begin position="104"/>
        <end position="294"/>
    </location>
</feature>
<dbReference type="InterPro" id="IPR022642">
    <property type="entry name" value="CheR_C"/>
</dbReference>
<dbReference type="GO" id="GO:0000156">
    <property type="term" value="F:phosphorelay response regulator activity"/>
    <property type="evidence" value="ECO:0007669"/>
    <property type="project" value="InterPro"/>
</dbReference>
<organism evidence="4">
    <name type="scientific">Vecturithrix granuli</name>
    <dbReference type="NCBI Taxonomy" id="1499967"/>
    <lineage>
        <taxon>Bacteria</taxon>
        <taxon>Candidatus Moduliflexota</taxon>
        <taxon>Candidatus Vecturitrichia</taxon>
        <taxon>Candidatus Vecturitrichales</taxon>
        <taxon>Candidatus Vecturitrichaceae</taxon>
        <taxon>Candidatus Vecturithrix</taxon>
    </lineage>
</organism>
<dbReference type="InterPro" id="IPR029063">
    <property type="entry name" value="SAM-dependent_MTases_sf"/>
</dbReference>
<dbReference type="GO" id="GO:0005737">
    <property type="term" value="C:cytoplasm"/>
    <property type="evidence" value="ECO:0007669"/>
    <property type="project" value="InterPro"/>
</dbReference>
<dbReference type="Pfam" id="PF03705">
    <property type="entry name" value="CheR_N"/>
    <property type="match status" value="1"/>
</dbReference>
<proteinExistence type="predicted"/>
<dbReference type="PANTHER" id="PTHR24422">
    <property type="entry name" value="CHEMOTAXIS PROTEIN METHYLTRANSFERASE"/>
    <property type="match status" value="1"/>
</dbReference>
<dbReference type="Gene3D" id="3.40.50.180">
    <property type="entry name" value="Methylesterase CheB, C-terminal domain"/>
    <property type="match status" value="1"/>
</dbReference>
<dbReference type="CDD" id="cd16433">
    <property type="entry name" value="CheB"/>
    <property type="match status" value="1"/>
</dbReference>
<dbReference type="HOGENOM" id="CLU_489944_0_0_0"/>
<name>A0A081C042_VECG1</name>
<dbReference type="PRINTS" id="PR00996">
    <property type="entry name" value="CHERMTFRASE"/>
</dbReference>
<dbReference type="STRING" id="1499967.U27_04919"/>
<dbReference type="InterPro" id="IPR035909">
    <property type="entry name" value="CheB_C"/>
</dbReference>
<dbReference type="Pfam" id="PF01339">
    <property type="entry name" value="CheB_methylest"/>
    <property type="match status" value="1"/>
</dbReference>
<dbReference type="EMBL" id="DF820466">
    <property type="protein sequence ID" value="GAK57947.1"/>
    <property type="molecule type" value="Genomic_DNA"/>
</dbReference>
<dbReference type="eggNOG" id="COG2201">
    <property type="taxonomic scope" value="Bacteria"/>
</dbReference>
<feature type="domain" description="CheR-type methyltransferase" evidence="3">
    <location>
        <begin position="291"/>
        <end position="565"/>
    </location>
</feature>
<evidence type="ECO:0000259" key="3">
    <source>
        <dbReference type="PROSITE" id="PS50123"/>
    </source>
</evidence>
<keyword evidence="5" id="KW-1185">Reference proteome</keyword>
<keyword evidence="1" id="KW-0378">Hydrolase</keyword>
<dbReference type="InterPro" id="IPR022641">
    <property type="entry name" value="CheR_N"/>
</dbReference>